<feature type="domain" description="DUF5753" evidence="1">
    <location>
        <begin position="27"/>
        <end position="134"/>
    </location>
</feature>
<proteinExistence type="predicted"/>
<feature type="non-terminal residue" evidence="2">
    <location>
        <position position="1"/>
    </location>
</feature>
<reference evidence="2" key="1">
    <citation type="submission" date="2021-04" db="EMBL/GenBank/DDBJ databases">
        <title>Saccharothrix algeriensis WGS.</title>
        <authorList>
            <person name="Stuskova K."/>
            <person name="Hakalova E."/>
            <person name="Tebbal A.B."/>
            <person name="Eichmeier A."/>
        </authorList>
    </citation>
    <scope>NUCLEOTIDE SEQUENCE</scope>
    <source>
        <strain evidence="2">NRRL B-24137</strain>
    </source>
</reference>
<evidence type="ECO:0000313" key="3">
    <source>
        <dbReference type="Proteomes" id="UP000671828"/>
    </source>
</evidence>
<dbReference type="AlphaFoldDB" id="A0A8T8I0T4"/>
<dbReference type="InterPro" id="IPR043917">
    <property type="entry name" value="DUF5753"/>
</dbReference>
<evidence type="ECO:0000259" key="1">
    <source>
        <dbReference type="Pfam" id="PF19054"/>
    </source>
</evidence>
<evidence type="ECO:0000313" key="2">
    <source>
        <dbReference type="EMBL" id="QTR04356.1"/>
    </source>
</evidence>
<dbReference type="Proteomes" id="UP000671828">
    <property type="component" value="Chromosome"/>
</dbReference>
<dbReference type="Pfam" id="PF19054">
    <property type="entry name" value="DUF5753"/>
    <property type="match status" value="1"/>
</dbReference>
<dbReference type="EMBL" id="CP072788">
    <property type="protein sequence ID" value="QTR04356.1"/>
    <property type="molecule type" value="Genomic_DNA"/>
</dbReference>
<organism evidence="2 3">
    <name type="scientific">Saccharothrix algeriensis</name>
    <dbReference type="NCBI Taxonomy" id="173560"/>
    <lineage>
        <taxon>Bacteria</taxon>
        <taxon>Bacillati</taxon>
        <taxon>Actinomycetota</taxon>
        <taxon>Actinomycetes</taxon>
        <taxon>Pseudonocardiales</taxon>
        <taxon>Pseudonocardiaceae</taxon>
        <taxon>Saccharothrix</taxon>
    </lineage>
</organism>
<gene>
    <name evidence="2" type="ORF">J7S33_05435</name>
</gene>
<protein>
    <recommendedName>
        <fullName evidence="1">DUF5753 domain-containing protein</fullName>
    </recommendedName>
</protein>
<sequence>GPKAGWWPAERWPQVITGWGDVPAAPAALRQHVGGRAVMADQLRHLTTTAEEHPETIEVRVIPFTADCYNALDGSGFYVMDFASVRLPQLVWQETISTTDLIEQPMRIREYSLAYEQAMGFALDRTGSLRLIEQIRKEFE</sequence>
<name>A0A8T8I0T4_9PSEU</name>
<accession>A0A8T8I0T4</accession>